<evidence type="ECO:0000256" key="4">
    <source>
        <dbReference type="ARBA" id="ARBA00022970"/>
    </source>
</evidence>
<feature type="domain" description="Leucine-binding protein" evidence="6">
    <location>
        <begin position="35"/>
        <end position="373"/>
    </location>
</feature>
<evidence type="ECO:0000256" key="3">
    <source>
        <dbReference type="ARBA" id="ARBA00022729"/>
    </source>
</evidence>
<dbReference type="InterPro" id="IPR000709">
    <property type="entry name" value="Leu_Ile_Val-bd"/>
</dbReference>
<keyword evidence="3 5" id="KW-0732">Signal</keyword>
<dbReference type="SUPFAM" id="SSF53822">
    <property type="entry name" value="Periplasmic binding protein-like I"/>
    <property type="match status" value="1"/>
</dbReference>
<dbReference type="PANTHER" id="PTHR30483:SF38">
    <property type="entry name" value="BLR7848 PROTEIN"/>
    <property type="match status" value="1"/>
</dbReference>
<organism evidence="7 8">
    <name type="scientific">Variovorax defluvii</name>
    <dbReference type="NCBI Taxonomy" id="913761"/>
    <lineage>
        <taxon>Bacteria</taxon>
        <taxon>Pseudomonadati</taxon>
        <taxon>Pseudomonadota</taxon>
        <taxon>Betaproteobacteria</taxon>
        <taxon>Burkholderiales</taxon>
        <taxon>Comamonadaceae</taxon>
        <taxon>Variovorax</taxon>
    </lineage>
</organism>
<dbReference type="InterPro" id="IPR028082">
    <property type="entry name" value="Peripla_BP_I"/>
</dbReference>
<dbReference type="Pfam" id="PF13458">
    <property type="entry name" value="Peripla_BP_6"/>
    <property type="match status" value="1"/>
</dbReference>
<evidence type="ECO:0000313" key="8">
    <source>
        <dbReference type="Proteomes" id="UP001500975"/>
    </source>
</evidence>
<dbReference type="RefSeq" id="WP_345536444.1">
    <property type="nucleotide sequence ID" value="NZ_BAABGJ010000009.1"/>
</dbReference>
<feature type="signal peptide" evidence="5">
    <location>
        <begin position="1"/>
        <end position="27"/>
    </location>
</feature>
<evidence type="ECO:0000259" key="6">
    <source>
        <dbReference type="Pfam" id="PF13458"/>
    </source>
</evidence>
<evidence type="ECO:0000313" key="7">
    <source>
        <dbReference type="EMBL" id="GAA4334963.1"/>
    </source>
</evidence>
<dbReference type="InterPro" id="IPR051010">
    <property type="entry name" value="BCAA_transport"/>
</dbReference>
<reference evidence="8" key="1">
    <citation type="journal article" date="2019" name="Int. J. Syst. Evol. Microbiol.">
        <title>The Global Catalogue of Microorganisms (GCM) 10K type strain sequencing project: providing services to taxonomists for standard genome sequencing and annotation.</title>
        <authorList>
            <consortium name="The Broad Institute Genomics Platform"/>
            <consortium name="The Broad Institute Genome Sequencing Center for Infectious Disease"/>
            <person name="Wu L."/>
            <person name="Ma J."/>
        </authorList>
    </citation>
    <scope>NUCLEOTIDE SEQUENCE [LARGE SCALE GENOMIC DNA]</scope>
    <source>
        <strain evidence="8">JCM 17804</strain>
    </source>
</reference>
<feature type="chain" id="PRO_5045235455" description="Leucine-binding protein domain-containing protein" evidence="5">
    <location>
        <begin position="28"/>
        <end position="385"/>
    </location>
</feature>
<dbReference type="EMBL" id="BAABGJ010000009">
    <property type="protein sequence ID" value="GAA4334963.1"/>
    <property type="molecule type" value="Genomic_DNA"/>
</dbReference>
<keyword evidence="8" id="KW-1185">Reference proteome</keyword>
<evidence type="ECO:0000256" key="2">
    <source>
        <dbReference type="ARBA" id="ARBA00022448"/>
    </source>
</evidence>
<evidence type="ECO:0000256" key="5">
    <source>
        <dbReference type="SAM" id="SignalP"/>
    </source>
</evidence>
<proteinExistence type="inferred from homology"/>
<keyword evidence="2" id="KW-0813">Transport</keyword>
<comment type="similarity">
    <text evidence="1">Belongs to the leucine-binding protein family.</text>
</comment>
<keyword evidence="4" id="KW-0029">Amino-acid transport</keyword>
<accession>A0ABP8H6B4</accession>
<dbReference type="CDD" id="cd06333">
    <property type="entry name" value="PBP1_ABC_RPA1789-like"/>
    <property type="match status" value="1"/>
</dbReference>
<dbReference type="Gene3D" id="3.40.50.2300">
    <property type="match status" value="2"/>
</dbReference>
<dbReference type="InterPro" id="IPR028081">
    <property type="entry name" value="Leu-bd"/>
</dbReference>
<evidence type="ECO:0000256" key="1">
    <source>
        <dbReference type="ARBA" id="ARBA00010062"/>
    </source>
</evidence>
<protein>
    <recommendedName>
        <fullName evidence="6">Leucine-binding protein domain-containing protein</fullName>
    </recommendedName>
</protein>
<dbReference type="PRINTS" id="PR00337">
    <property type="entry name" value="LEUILEVALBP"/>
</dbReference>
<dbReference type="PANTHER" id="PTHR30483">
    <property type="entry name" value="LEUCINE-SPECIFIC-BINDING PROTEIN"/>
    <property type="match status" value="1"/>
</dbReference>
<sequence>MDHRSARRLTLAAALALGLGSVPLYSAAQSQNEPFRVGLLLALSGPAAAYGADERAAIEAVTERANAAGGINGRKIELIVKDTKTNPTEAARLANQVILDDKVIAIIGATTGSETLAFADLAMRSKVPVFPMVGTQSVTDPKEAFSKWMFRMSVPISTDLPASFDRILADKRKRLAIFSEEDAYGQQASAMMAEVAKKSGQVEVVEHASAPKAATDLTAQATRIRNAKPDAVFLATSSTGSAGALLRKLQEVGLEVPVYGMAGIVQKQIIKNGGKAAENLIAPALVNPDEAGPLTELFDLLKNKGGVAGFGALLGANAMATVVQALKAGATDGPSLRDKVETMGPVKGYAAAPIKFSATDHDSWTKETLFYVTVRDGKFKNLDPK</sequence>
<name>A0ABP8H6B4_9BURK</name>
<dbReference type="Proteomes" id="UP001500975">
    <property type="component" value="Unassembled WGS sequence"/>
</dbReference>
<comment type="caution">
    <text evidence="7">The sequence shown here is derived from an EMBL/GenBank/DDBJ whole genome shotgun (WGS) entry which is preliminary data.</text>
</comment>
<gene>
    <name evidence="7" type="ORF">GCM10023165_11150</name>
</gene>